<name>A0A1R2BY30_9CILI</name>
<evidence type="ECO:0000259" key="1">
    <source>
        <dbReference type="Pfam" id="PF10291"/>
    </source>
</evidence>
<dbReference type="EMBL" id="MPUH01000369">
    <property type="protein sequence ID" value="OMJ81713.1"/>
    <property type="molecule type" value="Genomic_DNA"/>
</dbReference>
<feature type="domain" description="Muniscin C-terminal" evidence="1">
    <location>
        <begin position="244"/>
        <end position="445"/>
    </location>
</feature>
<reference evidence="2 3" key="1">
    <citation type="submission" date="2016-11" db="EMBL/GenBank/DDBJ databases">
        <title>The macronuclear genome of Stentor coeruleus: a giant cell with tiny introns.</title>
        <authorList>
            <person name="Slabodnick M."/>
            <person name="Ruby J.G."/>
            <person name="Reiff S.B."/>
            <person name="Swart E.C."/>
            <person name="Gosai S."/>
            <person name="Prabakaran S."/>
            <person name="Witkowska E."/>
            <person name="Larue G.E."/>
            <person name="Fisher S."/>
            <person name="Freeman R.M."/>
            <person name="Gunawardena J."/>
            <person name="Chu W."/>
            <person name="Stover N.A."/>
            <person name="Gregory B.D."/>
            <person name="Nowacki M."/>
            <person name="Derisi J."/>
            <person name="Roy S.W."/>
            <person name="Marshall W.F."/>
            <person name="Sood P."/>
        </authorList>
    </citation>
    <scope>NUCLEOTIDE SEQUENCE [LARGE SCALE GENOMIC DNA]</scope>
    <source>
        <strain evidence="2">WM001</strain>
    </source>
</reference>
<dbReference type="InterPro" id="IPR018808">
    <property type="entry name" value="Muniscin_C"/>
</dbReference>
<sequence>MGEVLGFSNLSGTLVALQTKNLLPYITAHKMYTTLIQTLSPQSTQQIINNFRVQYLIINETLLFVFSTLTENPFLSLDSLYKLRNLLQSVSKDLRNEALFKKTVDLNYSLEDILNGFDPSARVNPKSQIFTLSKPFQSFYSSTSNLMYMNKPWKNEGNVNSSALLKANTQLGLEKDLFTWTVTLPNIQEQPRPQIHPFAAQFIDNTPVIQKSTKTKSTKRISENSATNPRKSVGTTIVNTCKLVIKEKVLVAFQNTKITNLRVVGQIGIELSAKTEGTGYVKIGLLDWSDSRKIGKRTCNEDLKEIDDFTYEVNIGKLKGTSAIIEYMVSPNIIELSNLPIYALYSLDYEGSYWIVQLKYQVSSSWKANLEDVDFIVMVSSSEVKLVEANSRGEMIGNSLQWRAPRLGNGQKGILEARLECKDCRIDHAKVQLKSTGTNLSQLSANFEMNSVTEEAIVRFMAEIVISNA</sequence>
<proteinExistence type="predicted"/>
<keyword evidence="3" id="KW-1185">Reference proteome</keyword>
<evidence type="ECO:0000313" key="2">
    <source>
        <dbReference type="EMBL" id="OMJ81713.1"/>
    </source>
</evidence>
<gene>
    <name evidence="2" type="ORF">SteCoe_17764</name>
</gene>
<dbReference type="Pfam" id="PF10291">
    <property type="entry name" value="muHD"/>
    <property type="match status" value="1"/>
</dbReference>
<organism evidence="2 3">
    <name type="scientific">Stentor coeruleus</name>
    <dbReference type="NCBI Taxonomy" id="5963"/>
    <lineage>
        <taxon>Eukaryota</taxon>
        <taxon>Sar</taxon>
        <taxon>Alveolata</taxon>
        <taxon>Ciliophora</taxon>
        <taxon>Postciliodesmatophora</taxon>
        <taxon>Heterotrichea</taxon>
        <taxon>Heterotrichida</taxon>
        <taxon>Stentoridae</taxon>
        <taxon>Stentor</taxon>
    </lineage>
</organism>
<dbReference type="OrthoDB" id="10505945at2759"/>
<dbReference type="AlphaFoldDB" id="A0A1R2BY30"/>
<accession>A0A1R2BY30</accession>
<comment type="caution">
    <text evidence="2">The sequence shown here is derived from an EMBL/GenBank/DDBJ whole genome shotgun (WGS) entry which is preliminary data.</text>
</comment>
<protein>
    <recommendedName>
        <fullName evidence="1">Muniscin C-terminal domain-containing protein</fullName>
    </recommendedName>
</protein>
<evidence type="ECO:0000313" key="3">
    <source>
        <dbReference type="Proteomes" id="UP000187209"/>
    </source>
</evidence>
<dbReference type="Proteomes" id="UP000187209">
    <property type="component" value="Unassembled WGS sequence"/>
</dbReference>